<dbReference type="Gene3D" id="3.30.530.20">
    <property type="match status" value="1"/>
</dbReference>
<dbReference type="SUPFAM" id="SSF55961">
    <property type="entry name" value="Bet v1-like"/>
    <property type="match status" value="1"/>
</dbReference>
<dbReference type="EMBL" id="MIPT01000001">
    <property type="protein sequence ID" value="OHT19104.1"/>
    <property type="molecule type" value="Genomic_DNA"/>
</dbReference>
<comment type="caution">
    <text evidence="2">The sequence shown here is derived from an EMBL/GenBank/DDBJ whole genome shotgun (WGS) entry which is preliminary data.</text>
</comment>
<gene>
    <name evidence="2" type="ORF">BHE75_01087</name>
</gene>
<reference evidence="2 3" key="1">
    <citation type="submission" date="2016-09" db="EMBL/GenBank/DDBJ databases">
        <title>Metabolic pathway, cell adaptation mechanisms and a novel monoxygenase revealed through proteogenomic-transcription analysis of a Sphingomonas haloaromaticamans strain degrading the fungicide ortho-phenylphenol.</title>
        <authorList>
            <person name="Perruchon C."/>
            <person name="Papadopoulou E.S."/>
            <person name="Rousidou C."/>
            <person name="Vasileiadis S."/>
            <person name="Tanou G."/>
            <person name="Amoutzias G."/>
            <person name="Molassiotis A."/>
            <person name="Karpouzas D.G."/>
        </authorList>
    </citation>
    <scope>NUCLEOTIDE SEQUENCE [LARGE SCALE GENOMIC DNA]</scope>
    <source>
        <strain evidence="2 3">P3</strain>
    </source>
</reference>
<dbReference type="RefSeq" id="WP_070932917.1">
    <property type="nucleotide sequence ID" value="NZ_MIPT01000001.1"/>
</dbReference>
<feature type="chain" id="PRO_5010291061" evidence="1">
    <location>
        <begin position="33"/>
        <end position="210"/>
    </location>
</feature>
<dbReference type="InterPro" id="IPR019587">
    <property type="entry name" value="Polyketide_cyclase/dehydratase"/>
</dbReference>
<keyword evidence="1" id="KW-0732">Signal</keyword>
<keyword evidence="3" id="KW-1185">Reference proteome</keyword>
<accession>A0A1S1HAE1</accession>
<dbReference type="InterPro" id="IPR023393">
    <property type="entry name" value="START-like_dom_sf"/>
</dbReference>
<feature type="signal peptide" evidence="1">
    <location>
        <begin position="1"/>
        <end position="32"/>
    </location>
</feature>
<dbReference type="AlphaFoldDB" id="A0A1S1HAE1"/>
<dbReference type="Proteomes" id="UP000179467">
    <property type="component" value="Unassembled WGS sequence"/>
</dbReference>
<sequence>MQTPFDTIPPTRLPRLARVATLAGGIALAALAGTTLAAATAPEGQMARDLATRDRDIHWPVGFEPENADLFAHNEALLDVPCESAWRHIVDVAAWPNWYPNARNVTPLDGATELAPAVRWRWTTFGLAIESRVHEFVPGRRLGWFGGASGEAPAFYHTWLLRPEGRGCRVAMDEAGIGAGAAAFREADEGRMHRGHTLWLETLRWISAGG</sequence>
<evidence type="ECO:0000313" key="3">
    <source>
        <dbReference type="Proteomes" id="UP000179467"/>
    </source>
</evidence>
<dbReference type="OrthoDB" id="7448864at2"/>
<organism evidence="2 3">
    <name type="scientific">Edaphosphingomonas haloaromaticamans</name>
    <dbReference type="NCBI Taxonomy" id="653954"/>
    <lineage>
        <taxon>Bacteria</taxon>
        <taxon>Pseudomonadati</taxon>
        <taxon>Pseudomonadota</taxon>
        <taxon>Alphaproteobacteria</taxon>
        <taxon>Sphingomonadales</taxon>
        <taxon>Rhizorhabdaceae</taxon>
        <taxon>Edaphosphingomonas</taxon>
    </lineage>
</organism>
<evidence type="ECO:0000256" key="1">
    <source>
        <dbReference type="SAM" id="SignalP"/>
    </source>
</evidence>
<proteinExistence type="predicted"/>
<evidence type="ECO:0000313" key="2">
    <source>
        <dbReference type="EMBL" id="OHT19104.1"/>
    </source>
</evidence>
<name>A0A1S1HAE1_9SPHN</name>
<dbReference type="Pfam" id="PF10604">
    <property type="entry name" value="Polyketide_cyc2"/>
    <property type="match status" value="1"/>
</dbReference>
<protein>
    <submittedName>
        <fullName evidence="2">Polyketide cyclase / dehydrase and lipid transport</fullName>
    </submittedName>
</protein>